<evidence type="ECO:0000256" key="3">
    <source>
        <dbReference type="ARBA" id="ARBA00023125"/>
    </source>
</evidence>
<dbReference type="GO" id="GO:0003677">
    <property type="term" value="F:DNA binding"/>
    <property type="evidence" value="ECO:0007669"/>
    <property type="project" value="UniProtKB-KW"/>
</dbReference>
<keyword evidence="4" id="KW-0804">Transcription</keyword>
<reference evidence="7 8" key="1">
    <citation type="journal article" date="2018" name="Front. Microbiol.">
        <title>Genome-Wide Analysis of Corynespora cassiicola Leaf Fall Disease Putative Effectors.</title>
        <authorList>
            <person name="Lopez D."/>
            <person name="Ribeiro S."/>
            <person name="Label P."/>
            <person name="Fumanal B."/>
            <person name="Venisse J.S."/>
            <person name="Kohler A."/>
            <person name="de Oliveira R.R."/>
            <person name="Labutti K."/>
            <person name="Lipzen A."/>
            <person name="Lail K."/>
            <person name="Bauer D."/>
            <person name="Ohm R.A."/>
            <person name="Barry K.W."/>
            <person name="Spatafora J."/>
            <person name="Grigoriev I.V."/>
            <person name="Martin F.M."/>
            <person name="Pujade-Renaud V."/>
        </authorList>
    </citation>
    <scope>NUCLEOTIDE SEQUENCE [LARGE SCALE GENOMIC DNA]</scope>
    <source>
        <strain evidence="7 8">Philippines</strain>
    </source>
</reference>
<evidence type="ECO:0000256" key="4">
    <source>
        <dbReference type="ARBA" id="ARBA00023163"/>
    </source>
</evidence>
<evidence type="ECO:0000313" key="7">
    <source>
        <dbReference type="EMBL" id="PSN75594.1"/>
    </source>
</evidence>
<dbReference type="PROSITE" id="PS50048">
    <property type="entry name" value="ZN2_CY6_FUNGAL_2"/>
    <property type="match status" value="1"/>
</dbReference>
<keyword evidence="5" id="KW-0539">Nucleus</keyword>
<dbReference type="InterPro" id="IPR036864">
    <property type="entry name" value="Zn2-C6_fun-type_DNA-bd_sf"/>
</dbReference>
<feature type="domain" description="Zn(2)-C6 fungal-type" evidence="6">
    <location>
        <begin position="15"/>
        <end position="45"/>
    </location>
</feature>
<dbReference type="PRINTS" id="PR00755">
    <property type="entry name" value="AFLATOXINBRP"/>
</dbReference>
<keyword evidence="1" id="KW-0479">Metal-binding</keyword>
<organism evidence="7 8">
    <name type="scientific">Corynespora cassiicola Philippines</name>
    <dbReference type="NCBI Taxonomy" id="1448308"/>
    <lineage>
        <taxon>Eukaryota</taxon>
        <taxon>Fungi</taxon>
        <taxon>Dikarya</taxon>
        <taxon>Ascomycota</taxon>
        <taxon>Pezizomycotina</taxon>
        <taxon>Dothideomycetes</taxon>
        <taxon>Pleosporomycetidae</taxon>
        <taxon>Pleosporales</taxon>
        <taxon>Corynesporascaceae</taxon>
        <taxon>Corynespora</taxon>
    </lineage>
</organism>
<dbReference type="GO" id="GO:0000981">
    <property type="term" value="F:DNA-binding transcription factor activity, RNA polymerase II-specific"/>
    <property type="evidence" value="ECO:0007669"/>
    <property type="project" value="InterPro"/>
</dbReference>
<dbReference type="STRING" id="1448308.A0A2T2PD89"/>
<keyword evidence="3" id="KW-0238">DNA-binding</keyword>
<keyword evidence="8" id="KW-1185">Reference proteome</keyword>
<evidence type="ECO:0000259" key="6">
    <source>
        <dbReference type="PROSITE" id="PS50048"/>
    </source>
</evidence>
<evidence type="ECO:0000313" key="8">
    <source>
        <dbReference type="Proteomes" id="UP000240883"/>
    </source>
</evidence>
<dbReference type="PANTHER" id="PTHR31069:SF31">
    <property type="entry name" value="MONODICTYPHENONE CLUSTER TRANSCRIPTION FACTOR-RELATED"/>
    <property type="match status" value="1"/>
</dbReference>
<dbReference type="EMBL" id="KZ678128">
    <property type="protein sequence ID" value="PSN75594.1"/>
    <property type="molecule type" value="Genomic_DNA"/>
</dbReference>
<sequence>MDADKIVKPPKHRLTCDNCKKSKVRCNQKRPECSRCLRQGVECIYGLSHRAGRPRLN</sequence>
<gene>
    <name evidence="7" type="ORF">BS50DRAFT_479931</name>
</gene>
<dbReference type="SUPFAM" id="SSF57701">
    <property type="entry name" value="Zn2/Cys6 DNA-binding domain"/>
    <property type="match status" value="1"/>
</dbReference>
<name>A0A2T2PD89_CORCC</name>
<feature type="non-terminal residue" evidence="7">
    <location>
        <position position="57"/>
    </location>
</feature>
<dbReference type="Pfam" id="PF00172">
    <property type="entry name" value="Zn_clus"/>
    <property type="match status" value="1"/>
</dbReference>
<accession>A0A2T2PD89</accession>
<evidence type="ECO:0000256" key="1">
    <source>
        <dbReference type="ARBA" id="ARBA00022723"/>
    </source>
</evidence>
<evidence type="ECO:0000256" key="5">
    <source>
        <dbReference type="ARBA" id="ARBA00023242"/>
    </source>
</evidence>
<protein>
    <recommendedName>
        <fullName evidence="6">Zn(2)-C6 fungal-type domain-containing protein</fullName>
    </recommendedName>
</protein>
<evidence type="ECO:0000256" key="2">
    <source>
        <dbReference type="ARBA" id="ARBA00023015"/>
    </source>
</evidence>
<dbReference type="InterPro" id="IPR001138">
    <property type="entry name" value="Zn2Cys6_DnaBD"/>
</dbReference>
<dbReference type="SMART" id="SM00066">
    <property type="entry name" value="GAL4"/>
    <property type="match status" value="1"/>
</dbReference>
<dbReference type="PROSITE" id="PS00463">
    <property type="entry name" value="ZN2_CY6_FUNGAL_1"/>
    <property type="match status" value="1"/>
</dbReference>
<dbReference type="InterPro" id="IPR050675">
    <property type="entry name" value="OAF3"/>
</dbReference>
<dbReference type="Gene3D" id="4.10.240.10">
    <property type="entry name" value="Zn(2)-C6 fungal-type DNA-binding domain"/>
    <property type="match status" value="1"/>
</dbReference>
<dbReference type="AlphaFoldDB" id="A0A2T2PD89"/>
<dbReference type="Proteomes" id="UP000240883">
    <property type="component" value="Unassembled WGS sequence"/>
</dbReference>
<keyword evidence="2" id="KW-0805">Transcription regulation</keyword>
<dbReference type="PANTHER" id="PTHR31069">
    <property type="entry name" value="OLEATE-ACTIVATED TRANSCRIPTION FACTOR 1-RELATED"/>
    <property type="match status" value="1"/>
</dbReference>
<dbReference type="OrthoDB" id="5069333at2759"/>
<dbReference type="GO" id="GO:0008270">
    <property type="term" value="F:zinc ion binding"/>
    <property type="evidence" value="ECO:0007669"/>
    <property type="project" value="InterPro"/>
</dbReference>
<dbReference type="CDD" id="cd00067">
    <property type="entry name" value="GAL4"/>
    <property type="match status" value="1"/>
</dbReference>
<proteinExistence type="predicted"/>